<dbReference type="PANTHER" id="PTHR10579:SF43">
    <property type="entry name" value="ZINC FINGER (C3HC4-TYPE RING FINGER) FAMILY PROTEIN"/>
    <property type="match status" value="1"/>
</dbReference>
<dbReference type="SUPFAM" id="SSF53300">
    <property type="entry name" value="vWA-like"/>
    <property type="match status" value="1"/>
</dbReference>
<dbReference type="Pfam" id="PF13519">
    <property type="entry name" value="VWA_2"/>
    <property type="match status" value="1"/>
</dbReference>
<evidence type="ECO:0000313" key="3">
    <source>
        <dbReference type="Proteomes" id="UP000092971"/>
    </source>
</evidence>
<dbReference type="InterPro" id="IPR051266">
    <property type="entry name" value="CLCR"/>
</dbReference>
<name>A0A1B1YCX6_THEST</name>
<dbReference type="AlphaFoldDB" id="A0A1B1YCX6"/>
<proteinExistence type="predicted"/>
<dbReference type="OrthoDB" id="1656124at2"/>
<sequence length="661" mass="72931">MLSGKKKVFSKIMVFAVVLTLLLGLWTSSAAGAVTLEPNTKAVLELSREISRSKILLDEEITVTYRIKPNPIPATAVRQPQREIYLVIDTSGSMNFNLAGQTIQARSREKSRLDIVKEAALKFLDNLSGKSGVKVGLITYDDVARIVQSLTTNLNSVKSRVNALEANGGTNIGDGLRRAYYRLTDTRSTNENPIEKYLILLTDGEPTYHSTYRTYPYNFYFEDGNAPHFRGGGSYAWPEDKQYCYDVAERFIKQSGIKSYMIAFTEGSNANVLSEVATKAGGVYKRAVTSDALDRVYEEIYLDIVTDFSVEDVSFEETFPAGVEIVSVPAGFTVNGQKVKGSLGNINYTYNSSSRLYEANPIEFTIKLKGSVSGNYTLNSAKISYKDIDNNTETKNFENKTIEVIALQAPIRVDRTINGDEFLMDEEIVVNYTVTPEEFSIDPGLVPPSELIVKNVSFSEEFPEGLQVVSVSTDALNVAAGKVTGNLGDIVYRYDSTSRKYKASPVNFSITLKGTIGEYIIGEGNSSKVSYFDLDKVTKEKSFPELNARVVKFGQPGLEVVNIVKKGEVVDVTLKITLPKRTRYGELRIPVINDDGSLGKVRSSDTLITTVGGSSDVTVTEHTIRNLSIYKTHRAWLFAESVSGETSETDVITIFEGVNVN</sequence>
<reference evidence="2 3" key="1">
    <citation type="submission" date="2016-02" db="EMBL/GenBank/DDBJ databases">
        <title>Comparison of Clostridium stercorarium subspecies using comparative genomics and transcriptomics.</title>
        <authorList>
            <person name="Schellenberg J."/>
            <person name="Thallinger G."/>
            <person name="Levin D.B."/>
            <person name="Zhang X."/>
            <person name="Alvare G."/>
            <person name="Fristensky B."/>
            <person name="Sparling R."/>
        </authorList>
    </citation>
    <scope>NUCLEOTIDE SEQUENCE [LARGE SCALE GENOMIC DNA]</scope>
    <source>
        <strain evidence="2 3">DSM 2910</strain>
    </source>
</reference>
<dbReference type="PANTHER" id="PTHR10579">
    <property type="entry name" value="CALCIUM-ACTIVATED CHLORIDE CHANNEL REGULATOR"/>
    <property type="match status" value="1"/>
</dbReference>
<protein>
    <recommendedName>
        <fullName evidence="1">VWFA domain-containing protein</fullName>
    </recommendedName>
</protein>
<dbReference type="EMBL" id="CP014672">
    <property type="protein sequence ID" value="ANW98623.1"/>
    <property type="molecule type" value="Genomic_DNA"/>
</dbReference>
<feature type="domain" description="VWFA" evidence="1">
    <location>
        <begin position="83"/>
        <end position="305"/>
    </location>
</feature>
<dbReference type="CDD" id="cd00198">
    <property type="entry name" value="vWFA"/>
    <property type="match status" value="1"/>
</dbReference>
<evidence type="ECO:0000313" key="2">
    <source>
        <dbReference type="EMBL" id="ANW98623.1"/>
    </source>
</evidence>
<dbReference type="InterPro" id="IPR002035">
    <property type="entry name" value="VWF_A"/>
</dbReference>
<gene>
    <name evidence="2" type="ORF">CSTERTH_06035</name>
</gene>
<evidence type="ECO:0000259" key="1">
    <source>
        <dbReference type="PROSITE" id="PS50234"/>
    </source>
</evidence>
<dbReference type="SMART" id="SM00327">
    <property type="entry name" value="VWA"/>
    <property type="match status" value="1"/>
</dbReference>
<dbReference type="Proteomes" id="UP000092971">
    <property type="component" value="Chromosome"/>
</dbReference>
<dbReference type="RefSeq" id="WP_034842390.1">
    <property type="nucleotide sequence ID" value="NZ_CP014672.1"/>
</dbReference>
<organism evidence="2 3">
    <name type="scientific">Thermoclostridium stercorarium subsp. thermolacticum DSM 2910</name>
    <dbReference type="NCBI Taxonomy" id="1121336"/>
    <lineage>
        <taxon>Bacteria</taxon>
        <taxon>Bacillati</taxon>
        <taxon>Bacillota</taxon>
        <taxon>Clostridia</taxon>
        <taxon>Eubacteriales</taxon>
        <taxon>Oscillospiraceae</taxon>
        <taxon>Thermoclostridium</taxon>
    </lineage>
</organism>
<dbReference type="InterPro" id="IPR036465">
    <property type="entry name" value="vWFA_dom_sf"/>
</dbReference>
<accession>A0A1B1YCX6</accession>
<dbReference type="PROSITE" id="PS50234">
    <property type="entry name" value="VWFA"/>
    <property type="match status" value="1"/>
</dbReference>
<dbReference type="Gene3D" id="3.40.50.410">
    <property type="entry name" value="von Willebrand factor, type A domain"/>
    <property type="match status" value="1"/>
</dbReference>